<proteinExistence type="predicted"/>
<evidence type="ECO:0000256" key="1">
    <source>
        <dbReference type="SAM" id="MobiDB-lite"/>
    </source>
</evidence>
<protein>
    <submittedName>
        <fullName evidence="2">Uncharacterized protein</fullName>
    </submittedName>
</protein>
<feature type="compositionally biased region" description="Polar residues" evidence="1">
    <location>
        <begin position="595"/>
        <end position="604"/>
    </location>
</feature>
<organism evidence="2 3">
    <name type="scientific">Croceicoccus naphthovorans</name>
    <dbReference type="NCBI Taxonomy" id="1348774"/>
    <lineage>
        <taxon>Bacteria</taxon>
        <taxon>Pseudomonadati</taxon>
        <taxon>Pseudomonadota</taxon>
        <taxon>Alphaproteobacteria</taxon>
        <taxon>Sphingomonadales</taxon>
        <taxon>Erythrobacteraceae</taxon>
        <taxon>Croceicoccus</taxon>
    </lineage>
</organism>
<sequence>MTDKEIIAAAGIKSALIVDDGYDLVPRASELADVDWDIFFDDAIGDALERLEAVFPGFDPDERADLRGDDAFIQALWEHRGVLDDLVRDLFADYVAKSLRDIKALGEIEEILTDLGIAFTKAGRDFVKAAEQVDLIIIDLFLGAAQSDEDRQTTVAGLKKVIDGRDAPPAVVLMSQISLTEEAPGLRDEVELHASGFRSIQKKVIKKGARMRRIIATLATHREDSLLLAEFTKKWKTGASDAVERAGRELRRIDIDDLHHIKSLLLSAEGLLPSSYMVSVLDRVLQYEIEADKEILSGAEALDKISDKPAPLTIAKGKDSFRLIERTVFANPERRKRDNGSVWPLTFGDILMSRLQGSVSKASIFKGDPNRVFFVASPECDLLRGKNLHAALLIGGTLEPLAMTEPLFGEDKTTPIITRGKKRYQIRWDFGFPATITLQRAKNHLASDGSAKIAETLRDVSALNLRQQYLDHIGRVGMMALPPRTFNITVQCAYPTKNGDLVVIKIGSKSDLTGVMHIDQRTKTARIAFDQTQEDDFADAILGIDLGDVATNSRSEIEALQQQTQLQQLFRTGFQNLKYPLKPSQAAQLIAPSRSVGNDASQKNKPIGKLFDGESSHPSASVLQNSGFAFTLLSEHD</sequence>
<feature type="region of interest" description="Disordered" evidence="1">
    <location>
        <begin position="592"/>
        <end position="618"/>
    </location>
</feature>
<gene>
    <name evidence="2" type="ORF">AB433_17390</name>
</gene>
<accession>A0A0G3XL78</accession>
<dbReference type="AlphaFoldDB" id="A0A0G3XL78"/>
<dbReference type="KEGG" id="cna:AB433_17390"/>
<dbReference type="Proteomes" id="UP000035287">
    <property type="component" value="Chromosome"/>
</dbReference>
<evidence type="ECO:0000313" key="2">
    <source>
        <dbReference type="EMBL" id="AKM11354.1"/>
    </source>
</evidence>
<reference evidence="2 3" key="1">
    <citation type="submission" date="2015-06" db="EMBL/GenBank/DDBJ databases">
        <authorList>
            <person name="Zeng Y."/>
            <person name="Huang Y."/>
        </authorList>
    </citation>
    <scope>NUCLEOTIDE SEQUENCE [LARGE SCALE GENOMIC DNA]</scope>
    <source>
        <strain evidence="2 3">PQ-2</strain>
    </source>
</reference>
<evidence type="ECO:0000313" key="3">
    <source>
        <dbReference type="Proteomes" id="UP000035287"/>
    </source>
</evidence>
<dbReference type="OrthoDB" id="7431405at2"/>
<dbReference type="RefSeq" id="WP_047822824.1">
    <property type="nucleotide sequence ID" value="NZ_CP011770.1"/>
</dbReference>
<dbReference type="EMBL" id="CP011770">
    <property type="protein sequence ID" value="AKM11354.1"/>
    <property type="molecule type" value="Genomic_DNA"/>
</dbReference>
<keyword evidence="3" id="KW-1185">Reference proteome</keyword>
<dbReference type="PATRIC" id="fig|1348774.3.peg.3656"/>
<dbReference type="STRING" id="1348774.AB433_17390"/>
<name>A0A0G3XL78_9SPHN</name>